<comment type="catalytic activity">
    <reaction evidence="1 5 6">
        <text>[protein]-peptidylproline (omega=180) = [protein]-peptidylproline (omega=0)</text>
        <dbReference type="Rhea" id="RHEA:16237"/>
        <dbReference type="Rhea" id="RHEA-COMP:10747"/>
        <dbReference type="Rhea" id="RHEA-COMP:10748"/>
        <dbReference type="ChEBI" id="CHEBI:83833"/>
        <dbReference type="ChEBI" id="CHEBI:83834"/>
        <dbReference type="EC" id="5.2.1.8"/>
    </reaction>
</comment>
<dbReference type="EMBL" id="DXAW01000121">
    <property type="protein sequence ID" value="HIZ86279.1"/>
    <property type="molecule type" value="Genomic_DNA"/>
</dbReference>
<dbReference type="PANTHER" id="PTHR43811">
    <property type="entry name" value="FKBP-TYPE PEPTIDYL-PROLYL CIS-TRANS ISOMERASE FKPA"/>
    <property type="match status" value="1"/>
</dbReference>
<evidence type="ECO:0000256" key="2">
    <source>
        <dbReference type="ARBA" id="ARBA00006577"/>
    </source>
</evidence>
<accession>A0A9D2GS69</accession>
<evidence type="ECO:0000256" key="1">
    <source>
        <dbReference type="ARBA" id="ARBA00000971"/>
    </source>
</evidence>
<feature type="chain" id="PRO_5039512824" description="Peptidyl-prolyl cis-trans isomerase" evidence="7">
    <location>
        <begin position="23"/>
        <end position="239"/>
    </location>
</feature>
<comment type="similarity">
    <text evidence="2 6">Belongs to the FKBP-type PPIase family.</text>
</comment>
<dbReference type="Pfam" id="PF01346">
    <property type="entry name" value="FKBP_N"/>
    <property type="match status" value="1"/>
</dbReference>
<keyword evidence="7" id="KW-0732">Signal</keyword>
<reference evidence="9" key="1">
    <citation type="journal article" date="2021" name="PeerJ">
        <title>Extensive microbial diversity within the chicken gut microbiome revealed by metagenomics and culture.</title>
        <authorList>
            <person name="Gilroy R."/>
            <person name="Ravi A."/>
            <person name="Getino M."/>
            <person name="Pursley I."/>
            <person name="Horton D.L."/>
            <person name="Alikhan N.F."/>
            <person name="Baker D."/>
            <person name="Gharbi K."/>
            <person name="Hall N."/>
            <person name="Watson M."/>
            <person name="Adriaenssens E.M."/>
            <person name="Foster-Nyarko E."/>
            <person name="Jarju S."/>
            <person name="Secka A."/>
            <person name="Antonio M."/>
            <person name="Oren A."/>
            <person name="Chaudhuri R.R."/>
            <person name="La Ragione R."/>
            <person name="Hildebrand F."/>
            <person name="Pallen M.J."/>
        </authorList>
    </citation>
    <scope>NUCLEOTIDE SEQUENCE</scope>
    <source>
        <strain evidence="9">Gambia16-554</strain>
    </source>
</reference>
<keyword evidence="3 5" id="KW-0697">Rotamase</keyword>
<dbReference type="InterPro" id="IPR046357">
    <property type="entry name" value="PPIase_dom_sf"/>
</dbReference>
<dbReference type="GO" id="GO:0006457">
    <property type="term" value="P:protein folding"/>
    <property type="evidence" value="ECO:0007669"/>
    <property type="project" value="InterPro"/>
</dbReference>
<evidence type="ECO:0000256" key="5">
    <source>
        <dbReference type="PROSITE-ProRule" id="PRU00277"/>
    </source>
</evidence>
<evidence type="ECO:0000259" key="8">
    <source>
        <dbReference type="PROSITE" id="PS50059"/>
    </source>
</evidence>
<proteinExistence type="inferred from homology"/>
<protein>
    <recommendedName>
        <fullName evidence="6">Peptidyl-prolyl cis-trans isomerase</fullName>
        <ecNumber evidence="6">5.2.1.8</ecNumber>
    </recommendedName>
</protein>
<dbReference type="AlphaFoldDB" id="A0A9D2GS69"/>
<dbReference type="GO" id="GO:0003755">
    <property type="term" value="F:peptidyl-prolyl cis-trans isomerase activity"/>
    <property type="evidence" value="ECO:0007669"/>
    <property type="project" value="UniProtKB-UniRule"/>
</dbReference>
<dbReference type="SUPFAM" id="SSF54534">
    <property type="entry name" value="FKBP-like"/>
    <property type="match status" value="1"/>
</dbReference>
<evidence type="ECO:0000256" key="7">
    <source>
        <dbReference type="SAM" id="SignalP"/>
    </source>
</evidence>
<dbReference type="Gene3D" id="1.10.287.460">
    <property type="entry name" value="Peptidyl-prolyl cis-trans isomerase, FKBP-type, N-terminal domain"/>
    <property type="match status" value="1"/>
</dbReference>
<feature type="signal peptide" evidence="7">
    <location>
        <begin position="1"/>
        <end position="22"/>
    </location>
</feature>
<sequence>MKRLANVIVAASAAIFALSSCAGTYKKGDRMPDTTDAQIDTISYALGMYYGKMLTSTPMGEVNLAQVRKGFNDVLNDKDPILDENELGMRIQSYIRNRMAFEADRSLEEGNAFLAANKEKEGVVETESGLQYLIEIEGTGISPEPTDTVEVNYEGRLIDGTVFDSSYERGETAKFPLTMVIPGWSEGLGYAKEGGRIQIVVPAELGYGSRPSGPIPGNSVLIFDVDLIKVYKAQPKENK</sequence>
<evidence type="ECO:0000256" key="6">
    <source>
        <dbReference type="RuleBase" id="RU003915"/>
    </source>
</evidence>
<name>A0A9D2GS69_9BACT</name>
<dbReference type="PROSITE" id="PS51257">
    <property type="entry name" value="PROKAR_LIPOPROTEIN"/>
    <property type="match status" value="1"/>
</dbReference>
<reference evidence="9" key="2">
    <citation type="submission" date="2021-04" db="EMBL/GenBank/DDBJ databases">
        <authorList>
            <person name="Gilroy R."/>
        </authorList>
    </citation>
    <scope>NUCLEOTIDE SEQUENCE</scope>
    <source>
        <strain evidence="9">Gambia16-554</strain>
    </source>
</reference>
<dbReference type="InterPro" id="IPR000774">
    <property type="entry name" value="PPIase_FKBP_N"/>
</dbReference>
<evidence type="ECO:0000313" key="9">
    <source>
        <dbReference type="EMBL" id="HIZ86279.1"/>
    </source>
</evidence>
<evidence type="ECO:0000256" key="4">
    <source>
        <dbReference type="ARBA" id="ARBA00023235"/>
    </source>
</evidence>
<dbReference type="Pfam" id="PF00254">
    <property type="entry name" value="FKBP_C"/>
    <property type="match status" value="1"/>
</dbReference>
<evidence type="ECO:0000313" key="10">
    <source>
        <dbReference type="Proteomes" id="UP000824115"/>
    </source>
</evidence>
<dbReference type="Gene3D" id="3.10.50.40">
    <property type="match status" value="1"/>
</dbReference>
<dbReference type="InterPro" id="IPR001179">
    <property type="entry name" value="PPIase_FKBP_dom"/>
</dbReference>
<dbReference type="PROSITE" id="PS50059">
    <property type="entry name" value="FKBP_PPIASE"/>
    <property type="match status" value="1"/>
</dbReference>
<comment type="caution">
    <text evidence="9">The sequence shown here is derived from an EMBL/GenBank/DDBJ whole genome shotgun (WGS) entry which is preliminary data.</text>
</comment>
<dbReference type="EC" id="5.2.1.8" evidence="6"/>
<keyword evidence="4 5" id="KW-0413">Isomerase</keyword>
<dbReference type="InterPro" id="IPR036944">
    <property type="entry name" value="PPIase_FKBP_N_sf"/>
</dbReference>
<dbReference type="Proteomes" id="UP000824115">
    <property type="component" value="Unassembled WGS sequence"/>
</dbReference>
<dbReference type="PANTHER" id="PTHR43811:SF19">
    <property type="entry name" value="39 KDA FK506-BINDING NUCLEAR PROTEIN"/>
    <property type="match status" value="1"/>
</dbReference>
<evidence type="ECO:0000256" key="3">
    <source>
        <dbReference type="ARBA" id="ARBA00023110"/>
    </source>
</evidence>
<feature type="domain" description="PPIase FKBP-type" evidence="8">
    <location>
        <begin position="146"/>
        <end position="231"/>
    </location>
</feature>
<organism evidence="9 10">
    <name type="scientific">Candidatus Coprenecus stercoravium</name>
    <dbReference type="NCBI Taxonomy" id="2840735"/>
    <lineage>
        <taxon>Bacteria</taxon>
        <taxon>Pseudomonadati</taxon>
        <taxon>Bacteroidota</taxon>
        <taxon>Bacteroidia</taxon>
        <taxon>Bacteroidales</taxon>
        <taxon>Rikenellaceae</taxon>
        <taxon>Rikenellaceae incertae sedis</taxon>
        <taxon>Candidatus Coprenecus</taxon>
    </lineage>
</organism>
<gene>
    <name evidence="9" type="ORF">IAC04_07285</name>
</gene>